<dbReference type="Pfam" id="PF03772">
    <property type="entry name" value="Competence"/>
    <property type="match status" value="1"/>
</dbReference>
<dbReference type="EMBL" id="JAIMFO010000007">
    <property type="protein sequence ID" value="MBY4797965.1"/>
    <property type="molecule type" value="Genomic_DNA"/>
</dbReference>
<dbReference type="InterPro" id="IPR036866">
    <property type="entry name" value="RibonucZ/Hydroxyglut_hydro"/>
</dbReference>
<feature type="transmembrane region" description="Helical" evidence="6">
    <location>
        <begin position="396"/>
        <end position="414"/>
    </location>
</feature>
<feature type="transmembrane region" description="Helical" evidence="6">
    <location>
        <begin position="520"/>
        <end position="539"/>
    </location>
</feature>
<accession>A0ABS7MLJ7</accession>
<sequence length="872" mass="93648">MSAREDLTLPPKPYLPLSLAGSISAMLCAAFFTEAAWRDVVEQKACNPLPVALTGMACLLGIGLLFALVYVKRRTPQHISPPQSAHAGPDCPQLSRSAEAVHEAATVVPDALHCQRPRAGCVWIRLCYWMLAGAAIASVSSALWMHHTAQALDELEHLSASELTFITEGDPQPSSRGMRMRARIMYNEQEIGAAVLLHDAAVEAGSTIQGTGRLKRLEDTPWARSRFMRGELVVVDLIAPHVRTTSHLSLISKARTRMLEVIQPDRSQGRALLAAVICGRTTERAQTDLGRNLADAGLAHLAAVSGSHLAIIATLTSGFITRLSHRRWLRALLLILLLLIYASMTGSAPSAMRSLAMVGAASLASLGGRRSHTLSGLALASLVLIGLHPATVHDLAFQLSVASVLGIALGYSYLAYMLESIRIPRFLARSLACSLAALIASAPIAIPAFGRISLISPLANLIAAPLMAVMLGLGMVFIPLAAAIAPLCSLVEIPAALANGLAVLASVLASLPFASIGLKLNASIMVVTFGLLALAWWQWRARPRMFAYVSIAILVVLPLCILVHQRFFAPASVVVLDVGQGDAILVRDGSVAILVDAGVDQACARALARQGVLHLDAVFITHWDKDHWGGLPELLRGVVVDRVVVPKGAAELAPQELVERLPCSIEEVSLDDRIHVGSFVCRVVWPRERVQRAGNDESLCLDVTYENDETSLRVLLTGDVELEQERVFSEDIGDIDVLKVGHHGSKASLDLDLLEELTCEVAVASAGAKNRYGHPSQACQDAVEAYGALFFCTIDSGDIELFPGAAGVRVRTSRGDLTSLVRYHTRHVQPSAHARLTGKARPTPMLIAQMTRCRISPHQNVRLRGFVGVDHL</sequence>
<feature type="transmembrane region" description="Helical" evidence="6">
    <location>
        <begin position="426"/>
        <end position="449"/>
    </location>
</feature>
<evidence type="ECO:0000256" key="1">
    <source>
        <dbReference type="ARBA" id="ARBA00004651"/>
    </source>
</evidence>
<feature type="transmembrane region" description="Helical" evidence="6">
    <location>
        <begin position="461"/>
        <end position="484"/>
    </location>
</feature>
<evidence type="ECO:0000313" key="8">
    <source>
        <dbReference type="EMBL" id="MBY4797965.1"/>
    </source>
</evidence>
<keyword evidence="4 6" id="KW-1133">Transmembrane helix</keyword>
<dbReference type="NCBIfam" id="TIGR00361">
    <property type="entry name" value="ComEC_Rec2"/>
    <property type="match status" value="1"/>
</dbReference>
<dbReference type="NCBIfam" id="TIGR00360">
    <property type="entry name" value="ComEC_N-term"/>
    <property type="match status" value="1"/>
</dbReference>
<feature type="transmembrane region" description="Helical" evidence="6">
    <location>
        <begin position="126"/>
        <end position="145"/>
    </location>
</feature>
<feature type="transmembrane region" description="Helical" evidence="6">
    <location>
        <begin position="49"/>
        <end position="71"/>
    </location>
</feature>
<evidence type="ECO:0000259" key="7">
    <source>
        <dbReference type="SMART" id="SM00849"/>
    </source>
</evidence>
<dbReference type="InterPro" id="IPR004477">
    <property type="entry name" value="ComEC_N"/>
</dbReference>
<dbReference type="SMART" id="SM00849">
    <property type="entry name" value="Lactamase_B"/>
    <property type="match status" value="1"/>
</dbReference>
<name>A0ABS7MLJ7_9ACTN</name>
<dbReference type="Proteomes" id="UP000700908">
    <property type="component" value="Unassembled WGS sequence"/>
</dbReference>
<feature type="transmembrane region" description="Helical" evidence="6">
    <location>
        <begin position="546"/>
        <end position="564"/>
    </location>
</feature>
<dbReference type="InterPro" id="IPR035681">
    <property type="entry name" value="ComA-like_MBL"/>
</dbReference>
<dbReference type="Gene3D" id="3.60.15.10">
    <property type="entry name" value="Ribonuclease Z/Hydroxyacylglutathione hydrolase-like"/>
    <property type="match status" value="1"/>
</dbReference>
<dbReference type="PANTHER" id="PTHR30619:SF7">
    <property type="entry name" value="BETA-LACTAMASE DOMAIN PROTEIN"/>
    <property type="match status" value="1"/>
</dbReference>
<proteinExistence type="predicted"/>
<feature type="domain" description="Metallo-beta-lactamase" evidence="7">
    <location>
        <begin position="580"/>
        <end position="767"/>
    </location>
</feature>
<organism evidence="8 9">
    <name type="scientific">Collinsella ureilytica</name>
    <dbReference type="NCBI Taxonomy" id="2869515"/>
    <lineage>
        <taxon>Bacteria</taxon>
        <taxon>Bacillati</taxon>
        <taxon>Actinomycetota</taxon>
        <taxon>Coriobacteriia</taxon>
        <taxon>Coriobacteriales</taxon>
        <taxon>Coriobacteriaceae</taxon>
        <taxon>Collinsella</taxon>
    </lineage>
</organism>
<keyword evidence="9" id="KW-1185">Reference proteome</keyword>
<dbReference type="CDD" id="cd07731">
    <property type="entry name" value="ComA-like_MBL-fold"/>
    <property type="match status" value="1"/>
</dbReference>
<evidence type="ECO:0000313" key="9">
    <source>
        <dbReference type="Proteomes" id="UP000700908"/>
    </source>
</evidence>
<gene>
    <name evidence="8" type="ORF">K6V98_06350</name>
</gene>
<feature type="transmembrane region" description="Helical" evidence="6">
    <location>
        <begin position="298"/>
        <end position="321"/>
    </location>
</feature>
<feature type="transmembrane region" description="Helical" evidence="6">
    <location>
        <begin position="14"/>
        <end position="37"/>
    </location>
</feature>
<comment type="subcellular location">
    <subcellularLocation>
        <location evidence="1">Cell membrane</location>
        <topology evidence="1">Multi-pass membrane protein</topology>
    </subcellularLocation>
</comment>
<keyword evidence="5 6" id="KW-0472">Membrane</keyword>
<dbReference type="Pfam" id="PF00753">
    <property type="entry name" value="Lactamase_B"/>
    <property type="match status" value="1"/>
</dbReference>
<dbReference type="SUPFAM" id="SSF56281">
    <property type="entry name" value="Metallo-hydrolase/oxidoreductase"/>
    <property type="match status" value="1"/>
</dbReference>
<dbReference type="RefSeq" id="WP_222199686.1">
    <property type="nucleotide sequence ID" value="NZ_JAIMFO010000007.1"/>
</dbReference>
<dbReference type="InterPro" id="IPR052159">
    <property type="entry name" value="Competence_DNA_uptake"/>
</dbReference>
<reference evidence="8 9" key="1">
    <citation type="submission" date="2021-08" db="EMBL/GenBank/DDBJ databases">
        <title>Collinsella faecalis sp. nov. isolated from swine faeces.</title>
        <authorList>
            <person name="Oh B.S."/>
            <person name="Lee J.H."/>
        </authorList>
    </citation>
    <scope>NUCLEOTIDE SEQUENCE [LARGE SCALE GENOMIC DNA]</scope>
    <source>
        <strain evidence="8 9">AGMB00827</strain>
    </source>
</reference>
<keyword evidence="2" id="KW-1003">Cell membrane</keyword>
<feature type="transmembrane region" description="Helical" evidence="6">
    <location>
        <begin position="496"/>
        <end position="514"/>
    </location>
</feature>
<dbReference type="PANTHER" id="PTHR30619">
    <property type="entry name" value="DNA INTERNALIZATION/COMPETENCE PROTEIN COMEC/REC2"/>
    <property type="match status" value="1"/>
</dbReference>
<evidence type="ECO:0000256" key="4">
    <source>
        <dbReference type="ARBA" id="ARBA00022989"/>
    </source>
</evidence>
<dbReference type="InterPro" id="IPR001279">
    <property type="entry name" value="Metallo-B-lactamas"/>
</dbReference>
<evidence type="ECO:0000256" key="5">
    <source>
        <dbReference type="ARBA" id="ARBA00023136"/>
    </source>
</evidence>
<protein>
    <submittedName>
        <fullName evidence="8">DNA internalization-related competence protein ComEC/Rec2</fullName>
    </submittedName>
</protein>
<evidence type="ECO:0000256" key="6">
    <source>
        <dbReference type="SAM" id="Phobius"/>
    </source>
</evidence>
<dbReference type="InterPro" id="IPR004797">
    <property type="entry name" value="Competence_ComEC/Rec2"/>
</dbReference>
<keyword evidence="3 6" id="KW-0812">Transmembrane</keyword>
<evidence type="ECO:0000256" key="2">
    <source>
        <dbReference type="ARBA" id="ARBA00022475"/>
    </source>
</evidence>
<evidence type="ECO:0000256" key="3">
    <source>
        <dbReference type="ARBA" id="ARBA00022692"/>
    </source>
</evidence>
<comment type="caution">
    <text evidence="8">The sequence shown here is derived from an EMBL/GenBank/DDBJ whole genome shotgun (WGS) entry which is preliminary data.</text>
</comment>
<feature type="transmembrane region" description="Helical" evidence="6">
    <location>
        <begin position="328"/>
        <end position="344"/>
    </location>
</feature>